<dbReference type="Proteomes" id="UP000886520">
    <property type="component" value="Chromosome 13"/>
</dbReference>
<dbReference type="EMBL" id="JABFUD020000013">
    <property type="protein sequence ID" value="KAI5071856.1"/>
    <property type="molecule type" value="Genomic_DNA"/>
</dbReference>
<organism evidence="1 2">
    <name type="scientific">Adiantum capillus-veneris</name>
    <name type="common">Maidenhair fern</name>
    <dbReference type="NCBI Taxonomy" id="13818"/>
    <lineage>
        <taxon>Eukaryota</taxon>
        <taxon>Viridiplantae</taxon>
        <taxon>Streptophyta</taxon>
        <taxon>Embryophyta</taxon>
        <taxon>Tracheophyta</taxon>
        <taxon>Polypodiopsida</taxon>
        <taxon>Polypodiidae</taxon>
        <taxon>Polypodiales</taxon>
        <taxon>Pteridineae</taxon>
        <taxon>Pteridaceae</taxon>
        <taxon>Vittarioideae</taxon>
        <taxon>Adiantum</taxon>
    </lineage>
</organism>
<protein>
    <submittedName>
        <fullName evidence="1">Uncharacterized protein</fullName>
    </submittedName>
</protein>
<sequence length="105" mass="11479">MVAKSAKFQQCKAENNIHKTPAKPPQMSPLPPVYMGMHLRVNPSPHMDRFHMQNTAIKALNSQLCRAANNLEKAPAYGLQQASHPSCVLTTSRAAHTCIPASVYG</sequence>
<evidence type="ECO:0000313" key="1">
    <source>
        <dbReference type="EMBL" id="KAI5071856.1"/>
    </source>
</evidence>
<proteinExistence type="predicted"/>
<name>A0A9D4UQ08_ADICA</name>
<evidence type="ECO:0000313" key="2">
    <source>
        <dbReference type="Proteomes" id="UP000886520"/>
    </source>
</evidence>
<gene>
    <name evidence="1" type="ORF">GOP47_0014107</name>
</gene>
<accession>A0A9D4UQ08</accession>
<comment type="caution">
    <text evidence="1">The sequence shown here is derived from an EMBL/GenBank/DDBJ whole genome shotgun (WGS) entry which is preliminary data.</text>
</comment>
<dbReference type="AlphaFoldDB" id="A0A9D4UQ08"/>
<keyword evidence="2" id="KW-1185">Reference proteome</keyword>
<reference evidence="1" key="1">
    <citation type="submission" date="2021-01" db="EMBL/GenBank/DDBJ databases">
        <title>Adiantum capillus-veneris genome.</title>
        <authorList>
            <person name="Fang Y."/>
            <person name="Liao Q."/>
        </authorList>
    </citation>
    <scope>NUCLEOTIDE SEQUENCE</scope>
    <source>
        <strain evidence="1">H3</strain>
        <tissue evidence="1">Leaf</tissue>
    </source>
</reference>